<feature type="domain" description="DUF1842" evidence="1">
    <location>
        <begin position="15"/>
        <end position="111"/>
    </location>
</feature>
<accession>A0A6G4QU56</accession>
<dbReference type="RefSeq" id="WP_165256554.1">
    <property type="nucleotide sequence ID" value="NZ_JAAKGT010000002.1"/>
</dbReference>
<reference evidence="2" key="1">
    <citation type="submission" date="2020-02" db="EMBL/GenBank/DDBJ databases">
        <authorList>
            <person name="Gao J."/>
            <person name="Sun J."/>
        </authorList>
    </citation>
    <scope>NUCLEOTIDE SEQUENCE</scope>
    <source>
        <strain evidence="2">602-2</strain>
    </source>
</reference>
<gene>
    <name evidence="2" type="ORF">G5B46_04530</name>
</gene>
<dbReference type="AlphaFoldDB" id="A0A6G4QU56"/>
<evidence type="ECO:0000259" key="1">
    <source>
        <dbReference type="Pfam" id="PF08896"/>
    </source>
</evidence>
<dbReference type="InterPro" id="IPR014992">
    <property type="entry name" value="DUF1842"/>
</dbReference>
<protein>
    <submittedName>
        <fullName evidence="2">DUF1842 domain-containing protein</fullName>
    </submittedName>
</protein>
<evidence type="ECO:0000313" key="2">
    <source>
        <dbReference type="EMBL" id="NGM48864.1"/>
    </source>
</evidence>
<dbReference type="EMBL" id="JAAKGT010000002">
    <property type="protein sequence ID" value="NGM48864.1"/>
    <property type="molecule type" value="Genomic_DNA"/>
</dbReference>
<name>A0A6G4QU56_9CAUL</name>
<dbReference type="Pfam" id="PF08896">
    <property type="entry name" value="DUF1842"/>
    <property type="match status" value="1"/>
</dbReference>
<comment type="caution">
    <text evidence="2">The sequence shown here is derived from an EMBL/GenBank/DDBJ whole genome shotgun (WGS) entry which is preliminary data.</text>
</comment>
<proteinExistence type="predicted"/>
<organism evidence="2">
    <name type="scientific">Caulobacter sp. 602-2</name>
    <dbReference type="NCBI Taxonomy" id="2710887"/>
    <lineage>
        <taxon>Bacteria</taxon>
        <taxon>Pseudomonadati</taxon>
        <taxon>Pseudomonadota</taxon>
        <taxon>Alphaproteobacteria</taxon>
        <taxon>Caulobacterales</taxon>
        <taxon>Caulobacteraceae</taxon>
        <taxon>Caulobacter</taxon>
    </lineage>
</organism>
<sequence>MADGSEMCGADASAVQLVVGKLGMPGAPIVRLDLQFAADRANGVAEINQAVIGGKHRFEVSGEVSPTGDAPFGLRVALAGEFPHGGQTARFNAVLSVDEAWVGEGQFDYLQTKVSKVPVKPAG</sequence>